<evidence type="ECO:0000313" key="1">
    <source>
        <dbReference type="EMBL" id="KAK2091918.1"/>
    </source>
</evidence>
<gene>
    <name evidence="1" type="ORF">P7K49_031202</name>
</gene>
<protein>
    <submittedName>
        <fullName evidence="1">Uncharacterized protein</fullName>
    </submittedName>
</protein>
<sequence length="103" mass="10813">MLVTCGLPDPDLFAEYLGCESQGMPLPYMGQHIGLQELTGITSDCNAGVLILSNSALKLKGRHVPNECQQSIGHSVVSISRPELCGYTGSAHVSDIGVIAITS</sequence>
<organism evidence="1 2">
    <name type="scientific">Saguinus oedipus</name>
    <name type="common">Cotton-top tamarin</name>
    <name type="synonym">Oedipomidas oedipus</name>
    <dbReference type="NCBI Taxonomy" id="9490"/>
    <lineage>
        <taxon>Eukaryota</taxon>
        <taxon>Metazoa</taxon>
        <taxon>Chordata</taxon>
        <taxon>Craniata</taxon>
        <taxon>Vertebrata</taxon>
        <taxon>Euteleostomi</taxon>
        <taxon>Mammalia</taxon>
        <taxon>Eutheria</taxon>
        <taxon>Euarchontoglires</taxon>
        <taxon>Primates</taxon>
        <taxon>Haplorrhini</taxon>
        <taxon>Platyrrhini</taxon>
        <taxon>Cebidae</taxon>
        <taxon>Callitrichinae</taxon>
        <taxon>Saguinus</taxon>
    </lineage>
</organism>
<evidence type="ECO:0000313" key="2">
    <source>
        <dbReference type="Proteomes" id="UP001266305"/>
    </source>
</evidence>
<keyword evidence="2" id="KW-1185">Reference proteome</keyword>
<dbReference type="EMBL" id="JASSZA010000016">
    <property type="protein sequence ID" value="KAK2091918.1"/>
    <property type="molecule type" value="Genomic_DNA"/>
</dbReference>
<name>A0ABQ9U4C5_SAGOE</name>
<reference evidence="1 2" key="1">
    <citation type="submission" date="2023-05" db="EMBL/GenBank/DDBJ databases">
        <title>B98-5 Cell Line De Novo Hybrid Assembly: An Optical Mapping Approach.</title>
        <authorList>
            <person name="Kananen K."/>
            <person name="Auerbach J.A."/>
            <person name="Kautto E."/>
            <person name="Blachly J.S."/>
        </authorList>
    </citation>
    <scope>NUCLEOTIDE SEQUENCE [LARGE SCALE GENOMIC DNA]</scope>
    <source>
        <strain evidence="1">B95-8</strain>
        <tissue evidence="1">Cell line</tissue>
    </source>
</reference>
<dbReference type="Proteomes" id="UP001266305">
    <property type="component" value="Unassembled WGS sequence"/>
</dbReference>
<comment type="caution">
    <text evidence="1">The sequence shown here is derived from an EMBL/GenBank/DDBJ whole genome shotgun (WGS) entry which is preliminary data.</text>
</comment>
<proteinExistence type="predicted"/>
<accession>A0ABQ9U4C5</accession>